<dbReference type="InterPro" id="IPR052748">
    <property type="entry name" value="ISR_Activator"/>
</dbReference>
<keyword evidence="3" id="KW-1185">Reference proteome</keyword>
<comment type="caution">
    <text evidence="2">The sequence shown here is derived from an EMBL/GenBank/DDBJ whole genome shotgun (WGS) entry which is preliminary data.</text>
</comment>
<dbReference type="Pfam" id="PF08238">
    <property type="entry name" value="Sel1"/>
    <property type="match status" value="6"/>
</dbReference>
<feature type="region of interest" description="Disordered" evidence="1">
    <location>
        <begin position="445"/>
        <end position="474"/>
    </location>
</feature>
<dbReference type="PANTHER" id="PTHR45011:SF1">
    <property type="entry name" value="DAP3-BINDING CELL DEATH ENHANCER 1"/>
    <property type="match status" value="1"/>
</dbReference>
<sequence length="562" mass="62275">MWRFWNCIPRVVRQQFHGPRASAGVYCEEEKAEHEVDKFVSESLGGSQCQESRDQETPCVCVGPASGRGTREEGGAHQEHGDWWKRHCHNDFWSRFCGQQCTLEAVTWGTAVVLGLQLSRRPNLDNYLDLLKDKEKRQQWQGLLFRMAFAMPPGSRLGVAKSIVHQEDGEQTQRKSKTKPASRQPTSVTEDNKTLDDVMQDFESSCQQYAAVGSSVSAISAASQGHMTVAVEHLRLACRLGHAPAYFNLAVCYEMGLGMEKDKEQAAAYYRMAADVGHVQSIFNLALMTLKGEGGVVKDREEALQLLKRAAHHGLAQAQTYLGVYYTEDEDNQQDFAQAASFFQAAADQNDAEGQYFLGICQENGWGVESDDEEAARLYSAAAELGHDGAMYNIAAFHEYGLGGVRRDEEEAMKLYKRSAELGNESAKFRLQEVEARLAVNQWSEQDSAASSASTDTVPSPGLRRSPHSSSPTLTDYLRESLTYVLVGGLSAWPSSDSVHSEGHNRATFTLGGQDNFSADDQKFVAEKVSYNLMELPQRVSIQHSCLSGLHRTSTMPELRGV</sequence>
<gene>
    <name evidence="2" type="ORF">V1264_004327</name>
</gene>
<proteinExistence type="predicted"/>
<evidence type="ECO:0008006" key="4">
    <source>
        <dbReference type="Google" id="ProtNLM"/>
    </source>
</evidence>
<dbReference type="Gene3D" id="1.25.40.10">
    <property type="entry name" value="Tetratricopeptide repeat domain"/>
    <property type="match status" value="1"/>
</dbReference>
<evidence type="ECO:0000313" key="2">
    <source>
        <dbReference type="EMBL" id="KAK7097333.1"/>
    </source>
</evidence>
<feature type="region of interest" description="Disordered" evidence="1">
    <location>
        <begin position="165"/>
        <end position="193"/>
    </location>
</feature>
<dbReference type="EMBL" id="JBAMIC010000013">
    <property type="protein sequence ID" value="KAK7097333.1"/>
    <property type="molecule type" value="Genomic_DNA"/>
</dbReference>
<name>A0AAN9B1T9_9CAEN</name>
<evidence type="ECO:0000256" key="1">
    <source>
        <dbReference type="SAM" id="MobiDB-lite"/>
    </source>
</evidence>
<dbReference type="AlphaFoldDB" id="A0AAN9B1T9"/>
<dbReference type="Proteomes" id="UP001374579">
    <property type="component" value="Unassembled WGS sequence"/>
</dbReference>
<dbReference type="SUPFAM" id="SSF81901">
    <property type="entry name" value="HCP-like"/>
    <property type="match status" value="1"/>
</dbReference>
<organism evidence="2 3">
    <name type="scientific">Littorina saxatilis</name>
    <dbReference type="NCBI Taxonomy" id="31220"/>
    <lineage>
        <taxon>Eukaryota</taxon>
        <taxon>Metazoa</taxon>
        <taxon>Spiralia</taxon>
        <taxon>Lophotrochozoa</taxon>
        <taxon>Mollusca</taxon>
        <taxon>Gastropoda</taxon>
        <taxon>Caenogastropoda</taxon>
        <taxon>Littorinimorpha</taxon>
        <taxon>Littorinoidea</taxon>
        <taxon>Littorinidae</taxon>
        <taxon>Littorina</taxon>
    </lineage>
</organism>
<protein>
    <recommendedName>
        <fullName evidence="4">Death ligand signal enhancer</fullName>
    </recommendedName>
</protein>
<dbReference type="InterPro" id="IPR006597">
    <property type="entry name" value="Sel1-like"/>
</dbReference>
<accession>A0AAN9B1T9</accession>
<reference evidence="2 3" key="1">
    <citation type="submission" date="2024-02" db="EMBL/GenBank/DDBJ databases">
        <title>Chromosome-scale genome assembly of the rough periwinkle Littorina saxatilis.</title>
        <authorList>
            <person name="De Jode A."/>
            <person name="Faria R."/>
            <person name="Formenti G."/>
            <person name="Sims Y."/>
            <person name="Smith T.P."/>
            <person name="Tracey A."/>
            <person name="Wood J.M.D."/>
            <person name="Zagrodzka Z.B."/>
            <person name="Johannesson K."/>
            <person name="Butlin R.K."/>
            <person name="Leder E.H."/>
        </authorList>
    </citation>
    <scope>NUCLEOTIDE SEQUENCE [LARGE SCALE GENOMIC DNA]</scope>
    <source>
        <strain evidence="2">Snail1</strain>
        <tissue evidence="2">Muscle</tissue>
    </source>
</reference>
<dbReference type="PANTHER" id="PTHR45011">
    <property type="entry name" value="DAP3-BINDING CELL DEATH ENHANCER 1"/>
    <property type="match status" value="1"/>
</dbReference>
<dbReference type="InterPro" id="IPR011990">
    <property type="entry name" value="TPR-like_helical_dom_sf"/>
</dbReference>
<evidence type="ECO:0000313" key="3">
    <source>
        <dbReference type="Proteomes" id="UP001374579"/>
    </source>
</evidence>
<dbReference type="SMART" id="SM00671">
    <property type="entry name" value="SEL1"/>
    <property type="match status" value="5"/>
</dbReference>